<evidence type="ECO:0000256" key="4">
    <source>
        <dbReference type="ARBA" id="ARBA00022838"/>
    </source>
</evidence>
<reference evidence="10" key="1">
    <citation type="submission" date="2025-08" db="UniProtKB">
        <authorList>
            <consortium name="Ensembl"/>
        </authorList>
    </citation>
    <scope>IDENTIFICATION</scope>
</reference>
<dbReference type="PROSITE" id="PS50011">
    <property type="entry name" value="PROTEIN_KINASE_DOM"/>
    <property type="match status" value="1"/>
</dbReference>
<feature type="domain" description="Protein kinase" evidence="8">
    <location>
        <begin position="831"/>
        <end position="1127"/>
    </location>
</feature>
<dbReference type="PROSITE" id="PS00108">
    <property type="entry name" value="PROTEIN_KINASE_ST"/>
    <property type="match status" value="1"/>
</dbReference>
<evidence type="ECO:0000256" key="3">
    <source>
        <dbReference type="ARBA" id="ARBA00022741"/>
    </source>
</evidence>
<keyword evidence="11" id="KW-1185">Reference proteome</keyword>
<dbReference type="GO" id="GO:0004672">
    <property type="term" value="F:protein kinase activity"/>
    <property type="evidence" value="ECO:0007669"/>
    <property type="project" value="InterPro"/>
</dbReference>
<evidence type="ECO:0000256" key="7">
    <source>
        <dbReference type="PROSITE-ProRule" id="PRU10141"/>
    </source>
</evidence>
<accession>A0A8C5QYI5</accession>
<evidence type="ECO:0000256" key="1">
    <source>
        <dbReference type="ARBA" id="ARBA00004629"/>
    </source>
</evidence>
<dbReference type="PROSITE" id="PS51489">
    <property type="entry name" value="BUB1_N"/>
    <property type="match status" value="1"/>
</dbReference>
<keyword evidence="6" id="KW-0137">Centromere</keyword>
<protein>
    <submittedName>
        <fullName evidence="10">BUB1 mitotic checkpoint serine/threonine kinase</fullName>
    </submittedName>
</protein>
<dbReference type="Ensembl" id="ENSLLET00000045858.1">
    <property type="protein sequence ID" value="ENSLLEP00000044093.1"/>
    <property type="gene ID" value="ENSLLEG00000027984.1"/>
</dbReference>
<dbReference type="Gene3D" id="1.25.40.430">
    <property type="match status" value="1"/>
</dbReference>
<evidence type="ECO:0000256" key="2">
    <source>
        <dbReference type="ARBA" id="ARBA00022454"/>
    </source>
</evidence>
<dbReference type="GO" id="GO:0005634">
    <property type="term" value="C:nucleus"/>
    <property type="evidence" value="ECO:0007669"/>
    <property type="project" value="TreeGrafter"/>
</dbReference>
<dbReference type="Pfam" id="PF08311">
    <property type="entry name" value="Mad3_BUB1_I"/>
    <property type="match status" value="1"/>
</dbReference>
<keyword evidence="4" id="KW-0995">Kinetochore</keyword>
<evidence type="ECO:0000259" key="8">
    <source>
        <dbReference type="PROSITE" id="PS50011"/>
    </source>
</evidence>
<keyword evidence="5 7" id="KW-0067">ATP-binding</keyword>
<dbReference type="OrthoDB" id="248495at2759"/>
<dbReference type="InterPro" id="IPR013212">
    <property type="entry name" value="Mad3/Bub1_I"/>
</dbReference>
<dbReference type="SMART" id="SM00220">
    <property type="entry name" value="S_TKc"/>
    <property type="match status" value="1"/>
</dbReference>
<reference evidence="10" key="2">
    <citation type="submission" date="2025-09" db="UniProtKB">
        <authorList>
            <consortium name="Ensembl"/>
        </authorList>
    </citation>
    <scope>IDENTIFICATION</scope>
</reference>
<gene>
    <name evidence="10" type="primary">BUB1</name>
</gene>
<dbReference type="Proteomes" id="UP000694569">
    <property type="component" value="Unplaced"/>
</dbReference>
<sequence>MDIRNCVQMFEAHIQGYKGDDPLDLWESYVQWAEENLPPQEKLNLFCLLERLVKNFIGDKRYLNDERYIKYCFKYAESVSDPGSFFEYLYTEGIGHRSAPLYVIWAQRLEAAGNVQAASALFHSGFQMHAEPREVLDQHYRAFQMRILCNNSADRGSSVTPLRNSQIVNQMVLPNAGSVDPASLAKCQGSASGIPNQAVPPAIAKDKPHEETYVVISKSSIVPQPAASAGAECKQMLMYCKDKLISEDSELSLEEYRASVYRKKLEQRRQMQQWGEEKKSYMKVGEESALQEQLLKERMEQLSSLLHTQNNQRTMTAQTAPEPRPATCLASEQPNIPEPARTNSLSYSVDCAVNAPLANCQTIRPDHVMPFTVSGPQELPPSTSPGIAMASSQLAQATSRLDQSVNAAAPHGQFCAPMAVGHNFTRPPSALNRSTAAFPDNLKPICQNTSLKGQQVFKEVADSSGCFANSSHITPNTSLGMAQPTPSKVLPSPTVNTKEALGFIMDIFQTSTLPENVEDDFNDPSDQIEVDFEAFCRNDNKDPPGVGGFLGLRSIAPVMPAGFSIFEDETSKVHDKLSQSKSDLKTLGDRPVLRLPNKSTEEVRATESLGEDCTVWAPRCNKTLAPSPNSTGDFAMSARLASTPANKLSEEMFHTQAMEDKENAVAENGGHMNFNFSEDKFMQASKIRKLSPIQELSPEHSKTVGAQTLSSGSIFPTVPPILEMTEEVDQAGKQLEACKLSDTLHCTLVGNIEDPWGVTTQPLNVCDEEEEEPSPTPDQLIVENAWDDDLLDSLLSKLPKPLSSFPNYSQWETNLPTVKPKMNVALGSETYCVDRLLGKGAFASVYQVSVWQTCKPKVVLKVQKPAKPWEFYIGAQISERIDPALRHLFINFHHAHLFQNGSVLVGDLYTCGSLLNAINLYRKLSEKVMSVPLVMYFAINILYMVEQLHDIGIIHGDIKPDNFVLGERFLDTEAYNLDFVSHGLALIDLGQSIDMKLFPHGTAFMGKCETSGFQCIEMLTNKPWNYQTDYFGVAGTVYCMLFGNYMRVKREDGVWKTDGSFKRCQQGHLWIEFFDTLLNIPNCQSPSPLKALREKLMATYQREYSKKIKALRRRLIILLLEDNRAKK</sequence>
<dbReference type="PANTHER" id="PTHR14030">
    <property type="entry name" value="MITOTIC CHECKPOINT SERINE/THREONINE-PROTEIN KINASE BUB1"/>
    <property type="match status" value="1"/>
</dbReference>
<name>A0A8C5QYI5_9ANUR</name>
<dbReference type="Gene3D" id="1.10.510.10">
    <property type="entry name" value="Transferase(Phosphotransferase) domain 1"/>
    <property type="match status" value="1"/>
</dbReference>
<evidence type="ECO:0000313" key="10">
    <source>
        <dbReference type="Ensembl" id="ENSLLEP00000044093.1"/>
    </source>
</evidence>
<dbReference type="GO" id="GO:0000776">
    <property type="term" value="C:kinetochore"/>
    <property type="evidence" value="ECO:0007669"/>
    <property type="project" value="UniProtKB-KW"/>
</dbReference>
<dbReference type="SUPFAM" id="SSF56112">
    <property type="entry name" value="Protein kinase-like (PK-like)"/>
    <property type="match status" value="1"/>
</dbReference>
<dbReference type="GO" id="GO:0007094">
    <property type="term" value="P:mitotic spindle assembly checkpoint signaling"/>
    <property type="evidence" value="ECO:0007669"/>
    <property type="project" value="InterPro"/>
</dbReference>
<evidence type="ECO:0000256" key="5">
    <source>
        <dbReference type="ARBA" id="ARBA00022840"/>
    </source>
</evidence>
<dbReference type="SMART" id="SM00777">
    <property type="entry name" value="Mad3_BUB1_I"/>
    <property type="match status" value="1"/>
</dbReference>
<keyword evidence="2" id="KW-0158">Chromosome</keyword>
<dbReference type="InterPro" id="IPR008271">
    <property type="entry name" value="Ser/Thr_kinase_AS"/>
</dbReference>
<comment type="subcellular location">
    <subcellularLocation>
        <location evidence="1">Chromosome</location>
        <location evidence="1">Centromere</location>
        <location evidence="1">Kinetochore</location>
    </subcellularLocation>
</comment>
<dbReference type="InterPro" id="IPR011009">
    <property type="entry name" value="Kinase-like_dom_sf"/>
</dbReference>
<dbReference type="PANTHER" id="PTHR14030:SF26">
    <property type="entry name" value="MITOTIC CHECKPOINT SERINE_THREONINE-PROTEIN KINASE BUB1"/>
    <property type="match status" value="1"/>
</dbReference>
<dbReference type="Pfam" id="PF00069">
    <property type="entry name" value="Pkinase"/>
    <property type="match status" value="1"/>
</dbReference>
<dbReference type="PROSITE" id="PS00107">
    <property type="entry name" value="PROTEIN_KINASE_ATP"/>
    <property type="match status" value="1"/>
</dbReference>
<evidence type="ECO:0000259" key="9">
    <source>
        <dbReference type="PROSITE" id="PS51489"/>
    </source>
</evidence>
<feature type="domain" description="BUB1 N-terminal" evidence="9">
    <location>
        <begin position="10"/>
        <end position="165"/>
    </location>
</feature>
<evidence type="ECO:0000256" key="6">
    <source>
        <dbReference type="ARBA" id="ARBA00023328"/>
    </source>
</evidence>
<keyword evidence="3 7" id="KW-0547">Nucleotide-binding</keyword>
<dbReference type="GO" id="GO:0005524">
    <property type="term" value="F:ATP binding"/>
    <property type="evidence" value="ECO:0007669"/>
    <property type="project" value="UniProtKB-UniRule"/>
</dbReference>
<dbReference type="InterPro" id="IPR017441">
    <property type="entry name" value="Protein_kinase_ATP_BS"/>
</dbReference>
<dbReference type="Gene3D" id="6.10.130.20">
    <property type="match status" value="1"/>
</dbReference>
<dbReference type="AlphaFoldDB" id="A0A8C5QYI5"/>
<feature type="binding site" evidence="7">
    <location>
        <position position="861"/>
    </location>
    <ligand>
        <name>ATP</name>
        <dbReference type="ChEBI" id="CHEBI:30616"/>
    </ligand>
</feature>
<organism evidence="10 11">
    <name type="scientific">Leptobrachium leishanense</name>
    <name type="common">Leishan spiny toad</name>
    <dbReference type="NCBI Taxonomy" id="445787"/>
    <lineage>
        <taxon>Eukaryota</taxon>
        <taxon>Metazoa</taxon>
        <taxon>Chordata</taxon>
        <taxon>Craniata</taxon>
        <taxon>Vertebrata</taxon>
        <taxon>Euteleostomi</taxon>
        <taxon>Amphibia</taxon>
        <taxon>Batrachia</taxon>
        <taxon>Anura</taxon>
        <taxon>Pelobatoidea</taxon>
        <taxon>Megophryidae</taxon>
        <taxon>Leptobrachium</taxon>
    </lineage>
</organism>
<dbReference type="InterPro" id="IPR000719">
    <property type="entry name" value="Prot_kinase_dom"/>
</dbReference>
<evidence type="ECO:0000313" key="11">
    <source>
        <dbReference type="Proteomes" id="UP000694569"/>
    </source>
</evidence>
<dbReference type="GO" id="GO:0051754">
    <property type="term" value="P:meiotic sister chromatid cohesion, centromeric"/>
    <property type="evidence" value="ECO:0007669"/>
    <property type="project" value="TreeGrafter"/>
</dbReference>
<dbReference type="InterPro" id="IPR015661">
    <property type="entry name" value="Bub1/Mad3"/>
</dbReference>
<proteinExistence type="predicted"/>
<dbReference type="GeneTree" id="ENSGT00940000157865"/>